<evidence type="ECO:0000313" key="3">
    <source>
        <dbReference type="Proteomes" id="UP001049176"/>
    </source>
</evidence>
<dbReference type="RefSeq" id="XP_043002178.1">
    <property type="nucleotide sequence ID" value="XM_043160222.1"/>
</dbReference>
<feature type="compositionally biased region" description="Polar residues" evidence="1">
    <location>
        <begin position="84"/>
        <end position="95"/>
    </location>
</feature>
<dbReference type="KEGG" id="more:E1B28_003251"/>
<feature type="compositionally biased region" description="Acidic residues" evidence="1">
    <location>
        <begin position="122"/>
        <end position="138"/>
    </location>
</feature>
<sequence length="144" mass="16165">MSTQRKKQSKYICTCQRFCHARLPEGKTVSRTIYYTHAKQRELESGLTIEELQKVEGRTRRKKQRTSYNYPQSTPREIEEDTIQHSSEASPSNENVGEGADTGISGLGLDNNTGNSCNYDEGSYDDLDDDPDSIENDYGEAASA</sequence>
<keyword evidence="3" id="KW-1185">Reference proteome</keyword>
<dbReference type="EMBL" id="CM032191">
    <property type="protein sequence ID" value="KAG7085707.1"/>
    <property type="molecule type" value="Genomic_DNA"/>
</dbReference>
<reference evidence="2" key="1">
    <citation type="journal article" date="2021" name="Genome Biol. Evol.">
        <title>The assembled and annotated genome of the fairy-ring fungus Marasmius oreades.</title>
        <authorList>
            <person name="Hiltunen M."/>
            <person name="Ament-Velasquez S.L."/>
            <person name="Johannesson H."/>
        </authorList>
    </citation>
    <scope>NUCLEOTIDE SEQUENCE</scope>
    <source>
        <strain evidence="2">03SP1</strain>
    </source>
</reference>
<organism evidence="2 3">
    <name type="scientific">Marasmius oreades</name>
    <name type="common">fairy-ring Marasmius</name>
    <dbReference type="NCBI Taxonomy" id="181124"/>
    <lineage>
        <taxon>Eukaryota</taxon>
        <taxon>Fungi</taxon>
        <taxon>Dikarya</taxon>
        <taxon>Basidiomycota</taxon>
        <taxon>Agaricomycotina</taxon>
        <taxon>Agaricomycetes</taxon>
        <taxon>Agaricomycetidae</taxon>
        <taxon>Agaricales</taxon>
        <taxon>Marasmiineae</taxon>
        <taxon>Marasmiaceae</taxon>
        <taxon>Marasmius</taxon>
    </lineage>
</organism>
<evidence type="ECO:0000256" key="1">
    <source>
        <dbReference type="SAM" id="MobiDB-lite"/>
    </source>
</evidence>
<protein>
    <submittedName>
        <fullName evidence="2">Uncharacterized protein</fullName>
    </submittedName>
</protein>
<accession>A0A9P7RLJ0</accession>
<name>A0A9P7RLJ0_9AGAR</name>
<dbReference type="GeneID" id="66072327"/>
<feature type="region of interest" description="Disordered" evidence="1">
    <location>
        <begin position="56"/>
        <end position="144"/>
    </location>
</feature>
<gene>
    <name evidence="2" type="ORF">E1B28_003251</name>
</gene>
<dbReference type="AlphaFoldDB" id="A0A9P7RLJ0"/>
<feature type="compositionally biased region" description="Polar residues" evidence="1">
    <location>
        <begin position="66"/>
        <end position="75"/>
    </location>
</feature>
<evidence type="ECO:0000313" key="2">
    <source>
        <dbReference type="EMBL" id="KAG7085707.1"/>
    </source>
</evidence>
<proteinExistence type="predicted"/>
<dbReference type="Proteomes" id="UP001049176">
    <property type="component" value="Chromosome 11"/>
</dbReference>
<comment type="caution">
    <text evidence="2">The sequence shown here is derived from an EMBL/GenBank/DDBJ whole genome shotgun (WGS) entry which is preliminary data.</text>
</comment>